<keyword evidence="1" id="KW-0812">Transmembrane</keyword>
<organism evidence="2 3">
    <name type="scientific">Paractinoplanes atraurantiacus</name>
    <dbReference type="NCBI Taxonomy" id="1036182"/>
    <lineage>
        <taxon>Bacteria</taxon>
        <taxon>Bacillati</taxon>
        <taxon>Actinomycetota</taxon>
        <taxon>Actinomycetes</taxon>
        <taxon>Micromonosporales</taxon>
        <taxon>Micromonosporaceae</taxon>
        <taxon>Paractinoplanes</taxon>
    </lineage>
</organism>
<feature type="transmembrane region" description="Helical" evidence="1">
    <location>
        <begin position="181"/>
        <end position="201"/>
    </location>
</feature>
<keyword evidence="3" id="KW-1185">Reference proteome</keyword>
<protein>
    <submittedName>
        <fullName evidence="2">Uncharacterized protein</fullName>
    </submittedName>
</protein>
<proteinExistence type="predicted"/>
<feature type="transmembrane region" description="Helical" evidence="1">
    <location>
        <begin position="104"/>
        <end position="122"/>
    </location>
</feature>
<gene>
    <name evidence="2" type="ORF">SAMN05421748_12230</name>
</gene>
<feature type="transmembrane region" description="Helical" evidence="1">
    <location>
        <begin position="143"/>
        <end position="161"/>
    </location>
</feature>
<dbReference type="EMBL" id="OBDY01000022">
    <property type="protein sequence ID" value="SNY60914.1"/>
    <property type="molecule type" value="Genomic_DNA"/>
</dbReference>
<name>A0A285JKW2_9ACTN</name>
<accession>A0A285JKW2</accession>
<dbReference type="AlphaFoldDB" id="A0A285JKW2"/>
<feature type="transmembrane region" description="Helical" evidence="1">
    <location>
        <begin position="75"/>
        <end position="92"/>
    </location>
</feature>
<keyword evidence="1" id="KW-1133">Transmembrane helix</keyword>
<feature type="transmembrane region" description="Helical" evidence="1">
    <location>
        <begin position="32"/>
        <end position="54"/>
    </location>
</feature>
<evidence type="ECO:0000313" key="3">
    <source>
        <dbReference type="Proteomes" id="UP000219612"/>
    </source>
</evidence>
<evidence type="ECO:0000256" key="1">
    <source>
        <dbReference type="SAM" id="Phobius"/>
    </source>
</evidence>
<dbReference type="Proteomes" id="UP000219612">
    <property type="component" value="Unassembled WGS sequence"/>
</dbReference>
<feature type="transmembrane region" description="Helical" evidence="1">
    <location>
        <begin position="213"/>
        <end position="232"/>
    </location>
</feature>
<keyword evidence="1" id="KW-0472">Membrane</keyword>
<reference evidence="3" key="1">
    <citation type="submission" date="2017-09" db="EMBL/GenBank/DDBJ databases">
        <authorList>
            <person name="Varghese N."/>
            <person name="Submissions S."/>
        </authorList>
    </citation>
    <scope>NUCLEOTIDE SEQUENCE [LARGE SCALE GENOMIC DNA]</scope>
    <source>
        <strain evidence="3">CGMCC 4.6857</strain>
    </source>
</reference>
<sequence>MTGVLAGFAFAALVLILAPGSGSTRTPSWSAGASLTLLSALIALIVTTLLYSLLAGEDMEAARARAATVELIDGLAFGLAVVALFQGVAVLMRRAGVDPVAARAARVAGVVVFPALAMYFVAQGAADTEAMRAAFRGEPCVAAIPPLGAGLTVALGLVLAVSLTSRVQAVMAAYAERCRVWAPILVILASGVAALVAGDLGTRSPTLLLSPRALDVFLAVSALLLGAVGLMFSASGATAPDADIIEDFPKEPAIPRRR</sequence>
<evidence type="ECO:0000313" key="2">
    <source>
        <dbReference type="EMBL" id="SNY60914.1"/>
    </source>
</evidence>